<accession>A0AA40T343</accession>
<reference evidence="1" key="1">
    <citation type="submission" date="2019-07" db="EMBL/GenBank/DDBJ databases">
        <title>Toxilogical consequences of a new and cryptic species of cyanobacteria (Komarekiella delphini-convector) recovered from the epidermis of a bottlenose dolphin and 1500 ft. in the air.</title>
        <authorList>
            <person name="Brown A.O."/>
            <person name="Dvorak P."/>
            <person name="Villanueva C.D."/>
            <person name="Foss A.J."/>
            <person name="Garvey A.D."/>
            <person name="Gibson Q.A."/>
            <person name="Johansen J.R."/>
            <person name="Casamatta D.A."/>
        </authorList>
    </citation>
    <scope>NUCLEOTIDE SEQUENCE</scope>
    <source>
        <strain evidence="1">SJRDD-AB1</strain>
    </source>
</reference>
<keyword evidence="2" id="KW-1185">Reference proteome</keyword>
<dbReference type="AlphaFoldDB" id="A0AA40T343"/>
<dbReference type="RefSeq" id="WP_191761256.1">
    <property type="nucleotide sequence ID" value="NZ_VJXY01000053.1"/>
</dbReference>
<dbReference type="Proteomes" id="UP001165986">
    <property type="component" value="Unassembled WGS sequence"/>
</dbReference>
<evidence type="ECO:0000313" key="2">
    <source>
        <dbReference type="Proteomes" id="UP001165986"/>
    </source>
</evidence>
<evidence type="ECO:0000313" key="1">
    <source>
        <dbReference type="EMBL" id="MBD6620051.1"/>
    </source>
</evidence>
<comment type="caution">
    <text evidence="1">The sequence shown here is derived from an EMBL/GenBank/DDBJ whole genome shotgun (WGS) entry which is preliminary data.</text>
</comment>
<name>A0AA40T343_9NOST</name>
<gene>
    <name evidence="1" type="ORF">FNW02_30710</name>
</gene>
<organism evidence="1 2">
    <name type="scientific">Komarekiella delphini-convector SJRDD-AB1</name>
    <dbReference type="NCBI Taxonomy" id="2593771"/>
    <lineage>
        <taxon>Bacteria</taxon>
        <taxon>Bacillati</taxon>
        <taxon>Cyanobacteriota</taxon>
        <taxon>Cyanophyceae</taxon>
        <taxon>Nostocales</taxon>
        <taxon>Nostocaceae</taxon>
        <taxon>Komarekiella</taxon>
        <taxon>Komarekiella delphini-convector</taxon>
    </lineage>
</organism>
<protein>
    <submittedName>
        <fullName evidence="1">Uncharacterized protein</fullName>
    </submittedName>
</protein>
<proteinExistence type="predicted"/>
<sequence length="141" mass="16164">MFETHTSKDGITVLICQMDDRHLSNTIKAYCREIEKCRKVVTQPSAENQMIAIFNSNYSQANIKEQAVNQLKIYHQRLQPYLGEALLRGLNLSNELKIAYGRTGQIKNAFGITLELVEGDHDHDYEDDYSHPGHPSHYGDR</sequence>
<dbReference type="EMBL" id="VJXY01000053">
    <property type="protein sequence ID" value="MBD6620051.1"/>
    <property type="molecule type" value="Genomic_DNA"/>
</dbReference>